<evidence type="ECO:0000313" key="1">
    <source>
        <dbReference type="EMBL" id="DAF46945.1"/>
    </source>
</evidence>
<organism evidence="1">
    <name type="scientific">Siphoviridae sp. ctBAZ2</name>
    <dbReference type="NCBI Taxonomy" id="2827801"/>
    <lineage>
        <taxon>Viruses</taxon>
        <taxon>Duplodnaviria</taxon>
        <taxon>Heunggongvirae</taxon>
        <taxon>Uroviricota</taxon>
        <taxon>Caudoviricetes</taxon>
    </lineage>
</organism>
<name>A0A8S5S7M6_9CAUD</name>
<accession>A0A8S5S7M6</accession>
<reference evidence="1" key="1">
    <citation type="journal article" date="2021" name="Proc. Natl. Acad. Sci. U.S.A.">
        <title>A Catalog of Tens of Thousands of Viruses from Human Metagenomes Reveals Hidden Associations with Chronic Diseases.</title>
        <authorList>
            <person name="Tisza M.J."/>
            <person name="Buck C.B."/>
        </authorList>
    </citation>
    <scope>NUCLEOTIDE SEQUENCE</scope>
    <source>
        <strain evidence="1">CtBAZ2</strain>
    </source>
</reference>
<proteinExistence type="predicted"/>
<dbReference type="EMBL" id="BK032547">
    <property type="protein sequence ID" value="DAF46945.1"/>
    <property type="molecule type" value="Genomic_DNA"/>
</dbReference>
<protein>
    <submittedName>
        <fullName evidence="1">Uncharacterized protein</fullName>
    </submittedName>
</protein>
<sequence>MSYCIGIYVKVEGCDKYVEIAEPFYSSPSYNLGVLFRSCMDWDFKLEEYYRCDHALEHLNKGIKELTHNPYGYAGLIPGNNWREMPSALNALLSIRDCILEQAEEIPLECMYMRWE</sequence>